<keyword evidence="8" id="KW-1015">Disulfide bond</keyword>
<dbReference type="InterPro" id="IPR000858">
    <property type="entry name" value="S_locus_glycoprot_dom"/>
</dbReference>
<dbReference type="PANTHER" id="PTHR32444">
    <property type="entry name" value="BULB-TYPE LECTIN DOMAIN-CONTAINING PROTEIN"/>
    <property type="match status" value="1"/>
</dbReference>
<keyword evidence="4 13" id="KW-0732">Signal</keyword>
<feature type="domain" description="Apple" evidence="15">
    <location>
        <begin position="168"/>
        <end position="250"/>
    </location>
</feature>
<evidence type="ECO:0000313" key="17">
    <source>
        <dbReference type="Proteomes" id="UP000231279"/>
    </source>
</evidence>
<keyword evidence="12" id="KW-1133">Transmembrane helix</keyword>
<keyword evidence="6 16" id="KW-0418">Kinase</keyword>
<gene>
    <name evidence="16" type="ORF">CDL12_14069</name>
</gene>
<proteinExistence type="predicted"/>
<dbReference type="Gene3D" id="3.30.200.20">
    <property type="entry name" value="Phosphorylase Kinase, domain 1"/>
    <property type="match status" value="1"/>
</dbReference>
<keyword evidence="9" id="KW-0325">Glycoprotein</keyword>
<keyword evidence="17" id="KW-1185">Reference proteome</keyword>
<dbReference type="EMBL" id="NKXS01002501">
    <property type="protein sequence ID" value="PIN13317.1"/>
    <property type="molecule type" value="Genomic_DNA"/>
</dbReference>
<dbReference type="GO" id="GO:0048544">
    <property type="term" value="P:recognition of pollen"/>
    <property type="evidence" value="ECO:0007669"/>
    <property type="project" value="InterPro"/>
</dbReference>
<feature type="transmembrane region" description="Helical" evidence="12">
    <location>
        <begin position="273"/>
        <end position="295"/>
    </location>
</feature>
<evidence type="ECO:0000256" key="3">
    <source>
        <dbReference type="ARBA" id="ARBA00022679"/>
    </source>
</evidence>
<evidence type="ECO:0000256" key="1">
    <source>
        <dbReference type="ARBA" id="ARBA00012513"/>
    </source>
</evidence>
<dbReference type="InterPro" id="IPR011009">
    <property type="entry name" value="Kinase-like_dom_sf"/>
</dbReference>
<evidence type="ECO:0000256" key="6">
    <source>
        <dbReference type="ARBA" id="ARBA00022777"/>
    </source>
</evidence>
<comment type="catalytic activity">
    <reaction evidence="10">
        <text>L-threonyl-[protein] + ATP = O-phospho-L-threonyl-[protein] + ADP + H(+)</text>
        <dbReference type="Rhea" id="RHEA:46608"/>
        <dbReference type="Rhea" id="RHEA-COMP:11060"/>
        <dbReference type="Rhea" id="RHEA-COMP:11605"/>
        <dbReference type="ChEBI" id="CHEBI:15378"/>
        <dbReference type="ChEBI" id="CHEBI:30013"/>
        <dbReference type="ChEBI" id="CHEBI:30616"/>
        <dbReference type="ChEBI" id="CHEBI:61977"/>
        <dbReference type="ChEBI" id="CHEBI:456216"/>
        <dbReference type="EC" id="2.7.11.1"/>
    </reaction>
</comment>
<keyword evidence="5" id="KW-0547">Nucleotide-binding</keyword>
<comment type="caution">
    <text evidence="16">The sequence shown here is derived from an EMBL/GenBank/DDBJ whole genome shotgun (WGS) entry which is preliminary data.</text>
</comment>
<evidence type="ECO:0000256" key="2">
    <source>
        <dbReference type="ARBA" id="ARBA00022527"/>
    </source>
</evidence>
<evidence type="ECO:0000256" key="4">
    <source>
        <dbReference type="ARBA" id="ARBA00022729"/>
    </source>
</evidence>
<dbReference type="GO" id="GO:0005524">
    <property type="term" value="F:ATP binding"/>
    <property type="evidence" value="ECO:0007669"/>
    <property type="project" value="UniProtKB-KW"/>
</dbReference>
<dbReference type="SMART" id="SM00473">
    <property type="entry name" value="PAN_AP"/>
    <property type="match status" value="1"/>
</dbReference>
<evidence type="ECO:0000256" key="7">
    <source>
        <dbReference type="ARBA" id="ARBA00022840"/>
    </source>
</evidence>
<dbReference type="InterPro" id="IPR003609">
    <property type="entry name" value="Pan_app"/>
</dbReference>
<dbReference type="GO" id="GO:0106310">
    <property type="term" value="F:protein serine kinase activity"/>
    <property type="evidence" value="ECO:0007669"/>
    <property type="project" value="RHEA"/>
</dbReference>
<dbReference type="PANTHER" id="PTHR32444:SF118">
    <property type="entry name" value="OS09G0551150 PROTEIN"/>
    <property type="match status" value="1"/>
</dbReference>
<dbReference type="InterPro" id="IPR001245">
    <property type="entry name" value="Ser-Thr/Tyr_kinase_cat_dom"/>
</dbReference>
<dbReference type="InterPro" id="IPR000719">
    <property type="entry name" value="Prot_kinase_dom"/>
</dbReference>
<sequence>MMLLIYGRALIIQVIRGCQVCKWIENRGLPEFVLFRGTVKRFRTGPWNGRGFSGVSASPHPDYKLKVVFDKDLLLSIHEAYNSSTVARLTLEQSGLLQRYSMNEIRDKWNLVYTIPRDTCDNYGQCGPYGVCSIDKEPICECLKGFEPKAQQDWDWSNGCSRIRPLNCGSGDGFLEVRGVKYPDVLEYWLNTSMSLKECQDECLRNCSCVAYANPYITNGGTGCLMWFGELIDIRVVYGADKQVFYVRLPVSELESNSNLVKTKKKHSKAGKLILILTITLVLISCLICWGILAVRLRLKKRATKQKNEDFELPSFKMVAIAAATNNFSSENLIGEGGFGPVYKGKMSAEEIAVKRLSSSSRQGLEEFKNEVILIAKLQHRNLVRLLGCCIEGDERLLVYEYLQNRSLDYFVFDENRKKLLTWPKRFDIVMGISKGLLYLHHDSRLKVIHRDLKTSNILLDGNLTPKISDFGLARIFGGDQTTARTKRVIGT</sequence>
<evidence type="ECO:0000256" key="8">
    <source>
        <dbReference type="ARBA" id="ARBA00023157"/>
    </source>
</evidence>
<evidence type="ECO:0000256" key="11">
    <source>
        <dbReference type="ARBA" id="ARBA00048679"/>
    </source>
</evidence>
<dbReference type="Pfam" id="PF00954">
    <property type="entry name" value="S_locus_glycop"/>
    <property type="match status" value="1"/>
</dbReference>
<feature type="signal peptide" evidence="13">
    <location>
        <begin position="1"/>
        <end position="17"/>
    </location>
</feature>
<feature type="domain" description="Protein kinase" evidence="14">
    <location>
        <begin position="328"/>
        <end position="492"/>
    </location>
</feature>
<dbReference type="FunFam" id="3.30.200.20:FF:000195">
    <property type="entry name" value="G-type lectin S-receptor-like serine/threonine-protein kinase"/>
    <property type="match status" value="1"/>
</dbReference>
<dbReference type="GO" id="GO:0004674">
    <property type="term" value="F:protein serine/threonine kinase activity"/>
    <property type="evidence" value="ECO:0007669"/>
    <property type="project" value="UniProtKB-KW"/>
</dbReference>
<evidence type="ECO:0000256" key="10">
    <source>
        <dbReference type="ARBA" id="ARBA00047899"/>
    </source>
</evidence>
<dbReference type="Pfam" id="PF07714">
    <property type="entry name" value="PK_Tyr_Ser-Thr"/>
    <property type="match status" value="1"/>
</dbReference>
<dbReference type="CDD" id="cd01098">
    <property type="entry name" value="PAN_AP_plant"/>
    <property type="match status" value="1"/>
</dbReference>
<dbReference type="InterPro" id="IPR008271">
    <property type="entry name" value="Ser/Thr_kinase_AS"/>
</dbReference>
<dbReference type="AlphaFoldDB" id="A0A2G9H716"/>
<evidence type="ECO:0000256" key="13">
    <source>
        <dbReference type="SAM" id="SignalP"/>
    </source>
</evidence>
<evidence type="ECO:0000256" key="9">
    <source>
        <dbReference type="ARBA" id="ARBA00023180"/>
    </source>
</evidence>
<evidence type="ECO:0000256" key="5">
    <source>
        <dbReference type="ARBA" id="ARBA00022741"/>
    </source>
</evidence>
<keyword evidence="3 16" id="KW-0808">Transferase</keyword>
<protein>
    <recommendedName>
        <fullName evidence="1">non-specific serine/threonine protein kinase</fullName>
        <ecNumber evidence="1">2.7.11.1</ecNumber>
    </recommendedName>
</protein>
<keyword evidence="12" id="KW-0472">Membrane</keyword>
<keyword evidence="7" id="KW-0067">ATP-binding</keyword>
<dbReference type="PROSITE" id="PS50948">
    <property type="entry name" value="PAN"/>
    <property type="match status" value="1"/>
</dbReference>
<dbReference type="OrthoDB" id="1910371at2759"/>
<dbReference type="FunFam" id="1.10.510.10:FF:001019">
    <property type="entry name" value="G-type lectin S-receptor-like serine/threonine-protein kinase B120"/>
    <property type="match status" value="1"/>
</dbReference>
<dbReference type="SUPFAM" id="SSF56112">
    <property type="entry name" value="Protein kinase-like (PK-like)"/>
    <property type="match status" value="1"/>
</dbReference>
<keyword evidence="2 16" id="KW-0723">Serine/threonine-protein kinase</keyword>
<dbReference type="STRING" id="429701.A0A2G9H716"/>
<dbReference type="Pfam" id="PF08276">
    <property type="entry name" value="PAN_2"/>
    <property type="match status" value="1"/>
</dbReference>
<dbReference type="Proteomes" id="UP000231279">
    <property type="component" value="Unassembled WGS sequence"/>
</dbReference>
<evidence type="ECO:0000313" key="16">
    <source>
        <dbReference type="EMBL" id="PIN13317.1"/>
    </source>
</evidence>
<dbReference type="SMART" id="SM00220">
    <property type="entry name" value="S_TKc"/>
    <property type="match status" value="1"/>
</dbReference>
<keyword evidence="12" id="KW-0812">Transmembrane</keyword>
<reference evidence="17" key="1">
    <citation type="journal article" date="2018" name="Gigascience">
        <title>Genome assembly of the Pink Ipe (Handroanthus impetiginosus, Bignoniaceae), a highly valued, ecologically keystone Neotropical timber forest tree.</title>
        <authorList>
            <person name="Silva-Junior O.B."/>
            <person name="Grattapaglia D."/>
            <person name="Novaes E."/>
            <person name="Collevatti R.G."/>
        </authorList>
    </citation>
    <scope>NUCLEOTIDE SEQUENCE [LARGE SCALE GENOMIC DNA]</scope>
    <source>
        <strain evidence="17">cv. UFG-1</strain>
    </source>
</reference>
<evidence type="ECO:0000256" key="12">
    <source>
        <dbReference type="SAM" id="Phobius"/>
    </source>
</evidence>
<organism evidence="16 17">
    <name type="scientific">Handroanthus impetiginosus</name>
    <dbReference type="NCBI Taxonomy" id="429701"/>
    <lineage>
        <taxon>Eukaryota</taxon>
        <taxon>Viridiplantae</taxon>
        <taxon>Streptophyta</taxon>
        <taxon>Embryophyta</taxon>
        <taxon>Tracheophyta</taxon>
        <taxon>Spermatophyta</taxon>
        <taxon>Magnoliopsida</taxon>
        <taxon>eudicotyledons</taxon>
        <taxon>Gunneridae</taxon>
        <taxon>Pentapetalae</taxon>
        <taxon>asterids</taxon>
        <taxon>lamiids</taxon>
        <taxon>Lamiales</taxon>
        <taxon>Bignoniaceae</taxon>
        <taxon>Crescentiina</taxon>
        <taxon>Tabebuia alliance</taxon>
        <taxon>Handroanthus</taxon>
    </lineage>
</organism>
<dbReference type="EC" id="2.7.11.1" evidence="1"/>
<dbReference type="Gene3D" id="1.10.510.10">
    <property type="entry name" value="Transferase(Phosphotransferase) domain 1"/>
    <property type="match status" value="1"/>
</dbReference>
<dbReference type="PROSITE" id="PS50011">
    <property type="entry name" value="PROTEIN_KINASE_DOM"/>
    <property type="match status" value="1"/>
</dbReference>
<name>A0A2G9H716_9LAMI</name>
<accession>A0A2G9H716</accession>
<feature type="chain" id="PRO_5013956988" description="non-specific serine/threonine protein kinase" evidence="13">
    <location>
        <begin position="18"/>
        <end position="492"/>
    </location>
</feature>
<dbReference type="PROSITE" id="PS00108">
    <property type="entry name" value="PROTEIN_KINASE_ST"/>
    <property type="match status" value="1"/>
</dbReference>
<evidence type="ECO:0000259" key="15">
    <source>
        <dbReference type="PROSITE" id="PS50948"/>
    </source>
</evidence>
<evidence type="ECO:0000259" key="14">
    <source>
        <dbReference type="PROSITE" id="PS50011"/>
    </source>
</evidence>
<comment type="catalytic activity">
    <reaction evidence="11">
        <text>L-seryl-[protein] + ATP = O-phospho-L-seryl-[protein] + ADP + H(+)</text>
        <dbReference type="Rhea" id="RHEA:17989"/>
        <dbReference type="Rhea" id="RHEA-COMP:9863"/>
        <dbReference type="Rhea" id="RHEA-COMP:11604"/>
        <dbReference type="ChEBI" id="CHEBI:15378"/>
        <dbReference type="ChEBI" id="CHEBI:29999"/>
        <dbReference type="ChEBI" id="CHEBI:30616"/>
        <dbReference type="ChEBI" id="CHEBI:83421"/>
        <dbReference type="ChEBI" id="CHEBI:456216"/>
        <dbReference type="EC" id="2.7.11.1"/>
    </reaction>
</comment>